<dbReference type="GO" id="GO:0003700">
    <property type="term" value="F:DNA-binding transcription factor activity"/>
    <property type="evidence" value="ECO:0007669"/>
    <property type="project" value="InterPro"/>
</dbReference>
<name>A0A941E7S7_9ACTN</name>
<evidence type="ECO:0000259" key="5">
    <source>
        <dbReference type="PROSITE" id="PS50931"/>
    </source>
</evidence>
<dbReference type="PANTHER" id="PTHR30346:SF0">
    <property type="entry name" value="HCA OPERON TRANSCRIPTIONAL ACTIVATOR HCAR"/>
    <property type="match status" value="1"/>
</dbReference>
<dbReference type="SUPFAM" id="SSF53850">
    <property type="entry name" value="Periplasmic binding protein-like II"/>
    <property type="match status" value="1"/>
</dbReference>
<dbReference type="InterPro" id="IPR005119">
    <property type="entry name" value="LysR_subst-bd"/>
</dbReference>
<feature type="domain" description="HTH lysR-type" evidence="5">
    <location>
        <begin position="1"/>
        <end position="58"/>
    </location>
</feature>
<keyword evidence="7" id="KW-1185">Reference proteome</keyword>
<dbReference type="InterPro" id="IPR036388">
    <property type="entry name" value="WH-like_DNA-bd_sf"/>
</dbReference>
<dbReference type="Gene3D" id="3.40.190.290">
    <property type="match status" value="1"/>
</dbReference>
<keyword evidence="2" id="KW-0805">Transcription regulation</keyword>
<evidence type="ECO:0000256" key="1">
    <source>
        <dbReference type="ARBA" id="ARBA00009437"/>
    </source>
</evidence>
<dbReference type="GO" id="GO:0003677">
    <property type="term" value="F:DNA binding"/>
    <property type="evidence" value="ECO:0007669"/>
    <property type="project" value="UniProtKB-KW"/>
</dbReference>
<keyword evidence="3" id="KW-0238">DNA-binding</keyword>
<comment type="caution">
    <text evidence="6">The sequence shown here is derived from an EMBL/GenBank/DDBJ whole genome shotgun (WGS) entry which is preliminary data.</text>
</comment>
<gene>
    <name evidence="6" type="ORF">KDK95_07120</name>
</gene>
<keyword evidence="4" id="KW-0804">Transcription</keyword>
<protein>
    <submittedName>
        <fullName evidence="6">LysR family transcriptional regulator</fullName>
    </submittedName>
</protein>
<dbReference type="CDD" id="cd05466">
    <property type="entry name" value="PBP2_LTTR_substrate"/>
    <property type="match status" value="1"/>
</dbReference>
<dbReference type="AlphaFoldDB" id="A0A941E7S7"/>
<evidence type="ECO:0000256" key="4">
    <source>
        <dbReference type="ARBA" id="ARBA00023163"/>
    </source>
</evidence>
<dbReference type="Gene3D" id="1.10.10.10">
    <property type="entry name" value="Winged helix-like DNA-binding domain superfamily/Winged helix DNA-binding domain"/>
    <property type="match status" value="1"/>
</dbReference>
<dbReference type="InterPro" id="IPR000847">
    <property type="entry name" value="LysR_HTH_N"/>
</dbReference>
<evidence type="ECO:0000256" key="2">
    <source>
        <dbReference type="ARBA" id="ARBA00023015"/>
    </source>
</evidence>
<accession>A0A941E7S7</accession>
<dbReference type="GO" id="GO:0032993">
    <property type="term" value="C:protein-DNA complex"/>
    <property type="evidence" value="ECO:0007669"/>
    <property type="project" value="TreeGrafter"/>
</dbReference>
<dbReference type="PRINTS" id="PR00039">
    <property type="entry name" value="HTHLYSR"/>
</dbReference>
<proteinExistence type="inferred from homology"/>
<reference evidence="6" key="1">
    <citation type="submission" date="2021-04" db="EMBL/GenBank/DDBJ databases">
        <title>Genome based classification of Actinospica acidithermotolerans sp. nov., an actinobacterium isolated from an Indonesian hot spring.</title>
        <authorList>
            <person name="Kusuma A.B."/>
            <person name="Putra K.E."/>
            <person name="Nafisah S."/>
            <person name="Loh J."/>
            <person name="Nouioui I."/>
            <person name="Goodfellow M."/>
        </authorList>
    </citation>
    <scope>NUCLEOTIDE SEQUENCE</scope>
    <source>
        <strain evidence="6">MGRD01-02</strain>
    </source>
</reference>
<organism evidence="6 7">
    <name type="scientific">Actinospica acidithermotolerans</name>
    <dbReference type="NCBI Taxonomy" id="2828514"/>
    <lineage>
        <taxon>Bacteria</taxon>
        <taxon>Bacillati</taxon>
        <taxon>Actinomycetota</taxon>
        <taxon>Actinomycetes</taxon>
        <taxon>Catenulisporales</taxon>
        <taxon>Actinospicaceae</taxon>
        <taxon>Actinospica</taxon>
    </lineage>
</organism>
<evidence type="ECO:0000313" key="6">
    <source>
        <dbReference type="EMBL" id="MBR7826067.1"/>
    </source>
</evidence>
<comment type="similarity">
    <text evidence="1">Belongs to the LysR transcriptional regulatory family.</text>
</comment>
<dbReference type="PANTHER" id="PTHR30346">
    <property type="entry name" value="TRANSCRIPTIONAL DUAL REGULATOR HCAR-RELATED"/>
    <property type="match status" value="1"/>
</dbReference>
<dbReference type="EMBL" id="JAGSOH010000012">
    <property type="protein sequence ID" value="MBR7826067.1"/>
    <property type="molecule type" value="Genomic_DNA"/>
</dbReference>
<dbReference type="Proteomes" id="UP000676325">
    <property type="component" value="Unassembled WGS sequence"/>
</dbReference>
<dbReference type="Pfam" id="PF00126">
    <property type="entry name" value="HTH_1"/>
    <property type="match status" value="1"/>
</dbReference>
<dbReference type="Pfam" id="PF03466">
    <property type="entry name" value="LysR_substrate"/>
    <property type="match status" value="1"/>
</dbReference>
<sequence>MDLEAVRTFAAVADTGQFQEAAAELAVTQQAVSKRVAALEKGLGVRLFTRSARGAALTIDGQAFLPHARALLAAEERAVASVRPGRRALRVDVIERKLAPAGLLRAFHRAYPDIELGVVTLPNADAAVAAVRDGQIDAAIRAVPRPGTRLPEQVQSVRVDDEPLHILVGPGHPLAGERSVTTAQLVGHRIWMPTVAPGTEWGAYYLDLAAEFGLTLDPVGPGFGLEPLLATVADSTSLATFVGERTDLAWPADWGLRRVTLTSPTPIYPHSLVWHADNPHPALAALRKHLAAAYRPLEGGWAPAWSENP</sequence>
<evidence type="ECO:0000256" key="3">
    <source>
        <dbReference type="ARBA" id="ARBA00023125"/>
    </source>
</evidence>
<dbReference type="SUPFAM" id="SSF46785">
    <property type="entry name" value="Winged helix' DNA-binding domain"/>
    <property type="match status" value="1"/>
</dbReference>
<dbReference type="RefSeq" id="WP_212517217.1">
    <property type="nucleotide sequence ID" value="NZ_JAGSOH010000012.1"/>
</dbReference>
<dbReference type="FunFam" id="1.10.10.10:FF:000001">
    <property type="entry name" value="LysR family transcriptional regulator"/>
    <property type="match status" value="1"/>
</dbReference>
<dbReference type="PROSITE" id="PS50931">
    <property type="entry name" value="HTH_LYSR"/>
    <property type="match status" value="1"/>
</dbReference>
<evidence type="ECO:0000313" key="7">
    <source>
        <dbReference type="Proteomes" id="UP000676325"/>
    </source>
</evidence>
<dbReference type="InterPro" id="IPR036390">
    <property type="entry name" value="WH_DNA-bd_sf"/>
</dbReference>